<dbReference type="InterPro" id="IPR050397">
    <property type="entry name" value="Env_Response_Regulators"/>
</dbReference>
<keyword evidence="2" id="KW-0238">DNA-binding</keyword>
<dbReference type="Proteomes" id="UP001172054">
    <property type="component" value="Unassembled WGS sequence"/>
</dbReference>
<dbReference type="RefSeq" id="WP_301726723.1">
    <property type="nucleotide sequence ID" value="NZ_JAUJWW010000005.1"/>
</dbReference>
<dbReference type="SUPFAM" id="SSF46785">
    <property type="entry name" value="Winged helix' DNA-binding domain"/>
    <property type="match status" value="1"/>
</dbReference>
<dbReference type="InterPro" id="IPR018490">
    <property type="entry name" value="cNMP-bd_dom_sf"/>
</dbReference>
<dbReference type="InterPro" id="IPR014710">
    <property type="entry name" value="RmlC-like_jellyroll"/>
</dbReference>
<evidence type="ECO:0000256" key="1">
    <source>
        <dbReference type="ARBA" id="ARBA00023015"/>
    </source>
</evidence>
<dbReference type="PANTHER" id="PTHR24567:SF26">
    <property type="entry name" value="REGULATORY PROTEIN YEIL"/>
    <property type="match status" value="1"/>
</dbReference>
<evidence type="ECO:0000259" key="6">
    <source>
        <dbReference type="PROSITE" id="PS51063"/>
    </source>
</evidence>
<dbReference type="InterPro" id="IPR000595">
    <property type="entry name" value="cNMP-bd_dom"/>
</dbReference>
<dbReference type="Gene3D" id="2.60.120.10">
    <property type="entry name" value="Jelly Rolls"/>
    <property type="match status" value="1"/>
</dbReference>
<evidence type="ECO:0000256" key="4">
    <source>
        <dbReference type="ARBA" id="ARBA00023163"/>
    </source>
</evidence>
<dbReference type="PROSITE" id="PS51063">
    <property type="entry name" value="HTH_CRP_2"/>
    <property type="match status" value="1"/>
</dbReference>
<dbReference type="Pfam" id="PF13545">
    <property type="entry name" value="HTH_Crp_2"/>
    <property type="match status" value="1"/>
</dbReference>
<protein>
    <submittedName>
        <fullName evidence="7">Crp/Fnr family transcriptional regulator</fullName>
    </submittedName>
</protein>
<comment type="caution">
    <text evidence="7">The sequence shown here is derived from an EMBL/GenBank/DDBJ whole genome shotgun (WGS) entry which is preliminary data.</text>
</comment>
<keyword evidence="1" id="KW-0805">Transcription regulation</keyword>
<dbReference type="Pfam" id="PF00027">
    <property type="entry name" value="cNMP_binding"/>
    <property type="match status" value="1"/>
</dbReference>
<dbReference type="PROSITE" id="PS50042">
    <property type="entry name" value="CNMP_BINDING_3"/>
    <property type="match status" value="1"/>
</dbReference>
<dbReference type="PANTHER" id="PTHR24567">
    <property type="entry name" value="CRP FAMILY TRANSCRIPTIONAL REGULATORY PROTEIN"/>
    <property type="match status" value="1"/>
</dbReference>
<organism evidence="7 8">
    <name type="scientific">Planococcus liqunii</name>
    <dbReference type="NCBI Taxonomy" id="3058394"/>
    <lineage>
        <taxon>Bacteria</taxon>
        <taxon>Bacillati</taxon>
        <taxon>Bacillota</taxon>
        <taxon>Bacilli</taxon>
        <taxon>Bacillales</taxon>
        <taxon>Caryophanaceae</taxon>
        <taxon>Planococcus</taxon>
    </lineage>
</organism>
<dbReference type="CDD" id="cd00038">
    <property type="entry name" value="CAP_ED"/>
    <property type="match status" value="1"/>
</dbReference>
<proteinExistence type="predicted"/>
<sequence length="221" mass="25464">MDPRVTDYLKQYQLMDLFPPEVRQEMALVTFKNGERLFSQDDEAHILYFLVKGKLKISMLSPEGKRLILAFKTPFDIVGDIEYVRDCHFINTVEAVTDIEVIGISHGSLRKQLNENAAWLQFLLRTITQKFESKSRAMNFNLLYTVDVRVASYLLSMTPTQPVLDSTSLVDMADLIGTSYRHLNRVLRQFEEAGWLVKKRGKITLLDRKALLAQAGQNIYE</sequence>
<keyword evidence="4" id="KW-0804">Transcription</keyword>
<dbReference type="InterPro" id="IPR012318">
    <property type="entry name" value="HTH_CRP"/>
</dbReference>
<dbReference type="EMBL" id="JAUJWW010000005">
    <property type="protein sequence ID" value="MDN7228270.1"/>
    <property type="molecule type" value="Genomic_DNA"/>
</dbReference>
<keyword evidence="3" id="KW-0010">Activator</keyword>
<gene>
    <name evidence="7" type="ORF">QWY15_13280</name>
</gene>
<evidence type="ECO:0000256" key="2">
    <source>
        <dbReference type="ARBA" id="ARBA00023125"/>
    </source>
</evidence>
<keyword evidence="8" id="KW-1185">Reference proteome</keyword>
<evidence type="ECO:0000313" key="8">
    <source>
        <dbReference type="Proteomes" id="UP001172054"/>
    </source>
</evidence>
<evidence type="ECO:0000313" key="7">
    <source>
        <dbReference type="EMBL" id="MDN7228270.1"/>
    </source>
</evidence>
<accession>A0ABT8MTP2</accession>
<feature type="domain" description="Cyclic nucleotide-binding" evidence="5">
    <location>
        <begin position="21"/>
        <end position="130"/>
    </location>
</feature>
<evidence type="ECO:0000259" key="5">
    <source>
        <dbReference type="PROSITE" id="PS50042"/>
    </source>
</evidence>
<reference evidence="7 8" key="1">
    <citation type="submission" date="2023-06" db="EMBL/GenBank/DDBJ databases">
        <title>Novel species in genus Planococcus.</title>
        <authorList>
            <person name="Ning S."/>
        </authorList>
    </citation>
    <scope>NUCLEOTIDE SEQUENCE [LARGE SCALE GENOMIC DNA]</scope>
    <source>
        <strain evidence="7 8">N064</strain>
    </source>
</reference>
<dbReference type="InterPro" id="IPR036390">
    <property type="entry name" value="WH_DNA-bd_sf"/>
</dbReference>
<feature type="domain" description="HTH crp-type" evidence="6">
    <location>
        <begin position="144"/>
        <end position="209"/>
    </location>
</feature>
<dbReference type="SUPFAM" id="SSF51206">
    <property type="entry name" value="cAMP-binding domain-like"/>
    <property type="match status" value="1"/>
</dbReference>
<name>A0ABT8MTP2_9BACL</name>
<evidence type="ECO:0000256" key="3">
    <source>
        <dbReference type="ARBA" id="ARBA00023159"/>
    </source>
</evidence>